<comment type="caution">
    <text evidence="2">The sequence shown here is derived from an EMBL/GenBank/DDBJ whole genome shotgun (WGS) entry which is preliminary data.</text>
</comment>
<sequence length="194" mass="20991">MRGRPEYADNSALIRKLDSTEFRVALTGWISQQCENELQADAVHDDSLSTPDRESDLDQEPEVFARGMASGHISKHPDASTPSQNKPNAATGTAETAGSPGRGDTRRDETAAARTTPRQPLPGSRPDDDSPSEEDAYGWRGRPTSARKNKAVTKFPNTPPMSGQSPIQAKAKTKTTTNKTKKGADWRAGFRAGK</sequence>
<name>A0A0B2XFJ3_METRA</name>
<keyword evidence="3" id="KW-1185">Reference proteome</keyword>
<evidence type="ECO:0000313" key="3">
    <source>
        <dbReference type="Proteomes" id="UP000002498"/>
    </source>
</evidence>
<proteinExistence type="predicted"/>
<dbReference type="Proteomes" id="UP000002498">
    <property type="component" value="Unassembled WGS sequence"/>
</dbReference>
<protein>
    <submittedName>
        <fullName evidence="2">Uncharacterized protein</fullName>
    </submittedName>
</protein>
<gene>
    <name evidence="2" type="ORF">MAA_11737</name>
</gene>
<evidence type="ECO:0000313" key="2">
    <source>
        <dbReference type="EMBL" id="KHO10686.1"/>
    </source>
</evidence>
<reference evidence="2 3" key="2">
    <citation type="journal article" date="2014" name="Proc. Natl. Acad. Sci. U.S.A.">
        <title>Trajectory and genomic determinants of fungal-pathogen speciation and host adaptation.</title>
        <authorList>
            <person name="Hu X."/>
            <person name="Xiao G."/>
            <person name="Zheng P."/>
            <person name="Shang Y."/>
            <person name="Su Y."/>
            <person name="Zhang X."/>
            <person name="Liu X."/>
            <person name="Zhan S."/>
            <person name="St Leger R.J."/>
            <person name="Wang C."/>
        </authorList>
    </citation>
    <scope>GENOME REANNOTATION</scope>
    <source>
        <strain evidence="3">ARSEF 23 / ATCC MYA-3075</strain>
    </source>
</reference>
<dbReference type="RefSeq" id="XP_011410954.1">
    <property type="nucleotide sequence ID" value="XM_011412652.1"/>
</dbReference>
<dbReference type="KEGG" id="maj:MAA_11737"/>
<organism evidence="2 3">
    <name type="scientific">Metarhizium robertsii (strain ARSEF 23 / ATCC MYA-3075)</name>
    <name type="common">Metarhizium anisopliae (strain ARSEF 23)</name>
    <dbReference type="NCBI Taxonomy" id="655844"/>
    <lineage>
        <taxon>Eukaryota</taxon>
        <taxon>Fungi</taxon>
        <taxon>Dikarya</taxon>
        <taxon>Ascomycota</taxon>
        <taxon>Pezizomycotina</taxon>
        <taxon>Sordariomycetes</taxon>
        <taxon>Hypocreomycetidae</taxon>
        <taxon>Hypocreales</taxon>
        <taxon>Clavicipitaceae</taxon>
        <taxon>Metarhizium</taxon>
    </lineage>
</organism>
<dbReference type="EMBL" id="ADNJ02000015">
    <property type="protein sequence ID" value="KHO10686.1"/>
    <property type="molecule type" value="Genomic_DNA"/>
</dbReference>
<evidence type="ECO:0000256" key="1">
    <source>
        <dbReference type="SAM" id="MobiDB-lite"/>
    </source>
</evidence>
<accession>A0A0B2XFJ3</accession>
<dbReference type="HOGENOM" id="CLU_1402761_0_0_1"/>
<feature type="compositionally biased region" description="Basic and acidic residues" evidence="1">
    <location>
        <begin position="42"/>
        <end position="56"/>
    </location>
</feature>
<reference evidence="2 3" key="1">
    <citation type="journal article" date="2011" name="PLoS Genet.">
        <title>Genome sequencing and comparative transcriptomics of the model entomopathogenic fungi Metarhizium anisopliae and M. acridum.</title>
        <authorList>
            <person name="Gao Q."/>
            <person name="Jin K."/>
            <person name="Ying S.H."/>
            <person name="Zhang Y."/>
            <person name="Xiao G."/>
            <person name="Shang Y."/>
            <person name="Duan Z."/>
            <person name="Hu X."/>
            <person name="Xie X.Q."/>
            <person name="Zhou G."/>
            <person name="Peng G."/>
            <person name="Luo Z."/>
            <person name="Huang W."/>
            <person name="Wang B."/>
            <person name="Fang W."/>
            <person name="Wang S."/>
            <person name="Zhong Y."/>
            <person name="Ma L.J."/>
            <person name="St Leger R.J."/>
            <person name="Zhao G.P."/>
            <person name="Pei Y."/>
            <person name="Feng M.G."/>
            <person name="Xia Y."/>
            <person name="Wang C."/>
        </authorList>
    </citation>
    <scope>NUCLEOTIDE SEQUENCE [LARGE SCALE GENOMIC DNA]</scope>
    <source>
        <strain evidence="3">ARSEF 23 / ATCC MYA-3075</strain>
    </source>
</reference>
<feature type="compositionally biased region" description="Polar residues" evidence="1">
    <location>
        <begin position="80"/>
        <end position="96"/>
    </location>
</feature>
<dbReference type="AlphaFoldDB" id="A0A0B2XFJ3"/>
<dbReference type="GeneID" id="23633185"/>
<feature type="region of interest" description="Disordered" evidence="1">
    <location>
        <begin position="40"/>
        <end position="194"/>
    </location>
</feature>